<keyword evidence="14 16" id="KW-0456">Lyase</keyword>
<feature type="domain" description="Aconitase A/isopropylmalate dehydratase small subunit swivel" evidence="18">
    <location>
        <begin position="677"/>
        <end position="804"/>
    </location>
</feature>
<dbReference type="Gene3D" id="3.20.19.10">
    <property type="entry name" value="Aconitase, domain 4"/>
    <property type="match status" value="1"/>
</dbReference>
<dbReference type="GO" id="GO:0051539">
    <property type="term" value="F:4 iron, 4 sulfur cluster binding"/>
    <property type="evidence" value="ECO:0007669"/>
    <property type="project" value="UniProtKB-KW"/>
</dbReference>
<dbReference type="EMBL" id="CP157197">
    <property type="protein sequence ID" value="XBG66478.1"/>
    <property type="molecule type" value="Genomic_DNA"/>
</dbReference>
<evidence type="ECO:0000256" key="8">
    <source>
        <dbReference type="ARBA" id="ARBA00022485"/>
    </source>
</evidence>
<evidence type="ECO:0000256" key="12">
    <source>
        <dbReference type="ARBA" id="ARBA00023004"/>
    </source>
</evidence>
<dbReference type="FunFam" id="3.20.19.10:FF:000001">
    <property type="entry name" value="Aconitate hydratase"/>
    <property type="match status" value="1"/>
</dbReference>
<dbReference type="Pfam" id="PF00694">
    <property type="entry name" value="Aconitase_C"/>
    <property type="match status" value="1"/>
</dbReference>
<dbReference type="NCBIfam" id="NF009520">
    <property type="entry name" value="PRK12881.1"/>
    <property type="match status" value="1"/>
</dbReference>
<dbReference type="SUPFAM" id="SSF52016">
    <property type="entry name" value="LeuD/IlvD-like"/>
    <property type="match status" value="1"/>
</dbReference>
<evidence type="ECO:0000256" key="10">
    <source>
        <dbReference type="ARBA" id="ARBA00022723"/>
    </source>
</evidence>
<evidence type="ECO:0000256" key="3">
    <source>
        <dbReference type="ARBA" id="ARBA00002737"/>
    </source>
</evidence>
<dbReference type="SUPFAM" id="SSF53732">
    <property type="entry name" value="Aconitase iron-sulfur domain"/>
    <property type="match status" value="1"/>
</dbReference>
<comment type="catalytic activity">
    <reaction evidence="15 16">
        <text>citrate = D-threo-isocitrate</text>
        <dbReference type="Rhea" id="RHEA:10336"/>
        <dbReference type="ChEBI" id="CHEBI:15562"/>
        <dbReference type="ChEBI" id="CHEBI:16947"/>
        <dbReference type="EC" id="4.2.1.3"/>
    </reaction>
</comment>
<comment type="pathway">
    <text evidence="4">Carbohydrate metabolism; tricarboxylic acid cycle; isocitrate from oxaloacetate: step 2/2.</text>
</comment>
<keyword evidence="9" id="KW-0816">Tricarboxylic acid cycle</keyword>
<dbReference type="Gene3D" id="3.30.499.10">
    <property type="entry name" value="Aconitase, domain 3"/>
    <property type="match status" value="2"/>
</dbReference>
<evidence type="ECO:0000256" key="1">
    <source>
        <dbReference type="ARBA" id="ARBA00000118"/>
    </source>
</evidence>
<sequence length="878" mass="97862">MQKVHNVEYIKELSVDNILYKIYDINKAADYIELPLKKLPYSLRVLFENVLRSNGSKQNLLAFKEWLKTKKSNVEIDFMPTRVLMQDFTGVPAIVDLAAMRDAMKKIEGGDPLKINPLIPVDLVIDHSVSVDSYAAKDSFDKNVHMEMKRNIERYVFLKWGQQAFNNFRVVPPGTGICHQVNLEYLAKVVWNKDGLVYPDSLVGTDSHTTMVNGLSVLGWGVGGIEAEAAMLGQPLTMILPEVIGVKLTGKLTGIANATDLVLTITELLRKKKVVGKFVEFFGEGLKSLTIADRATISNMSPEYGATCGFFPLDHETIKYLELTGRETTQIKLVEEYVKMQNLWYDSSETLEYTEVLDIDLSKVQSSLAGPKRPQDRVNLNDVANNFKQELPNFTIENKDIDTKYVVANQSYKIGNGDVVIAAITSCTNTSNPSAMIGAALLAKRALEHGLKVKPWVKTSLAPGSKVVTEYLKLSGLDKYLDELGFNLVGYGCTTCIGNSGPLNLEIEETINKNRLVVASVLSGNRNFEGRINPLTKASYLGSPILVVAYALSGTLNINLNSQPIEKNIYLKDIWPSKEEIDNVIANSINSSMFIEKYSDIFTGTKEWQDLQVTTSSTYNWDKNSTYINKPPYFEDIGSKNNIKDIKSARILAIFGDSITTDHISPAGSISKTSPAAKYLTDHHIEPIYFNSYGSRRGNHEVMMRGTFANIRIKNEMCKGVEGGFTINQLNGMQQTIYDTAMDYKAHNTPVVIFAGKEYGSGSSRDWAAKGSQLLGVKAVIAESFERIHRSNLVGMGIVPLTFTGNKTRLDLKLDGSEFIDIIGLNEHIRPYNSVKCMIKKQNGETQIIDLILQIFTDNEINYIKHGSIMHFMVENLK</sequence>
<accession>A0AAU7BZ93</accession>
<evidence type="ECO:0000256" key="6">
    <source>
        <dbReference type="ARBA" id="ARBA00007185"/>
    </source>
</evidence>
<dbReference type="InterPro" id="IPR015931">
    <property type="entry name" value="Acnase/IPM_dHydase_lsu_aba_1/3"/>
</dbReference>
<dbReference type="GO" id="GO:0047456">
    <property type="term" value="F:2-methylisocitrate dehydratase activity"/>
    <property type="evidence" value="ECO:0007669"/>
    <property type="project" value="UniProtKB-EC"/>
</dbReference>
<dbReference type="PANTHER" id="PTHR11670">
    <property type="entry name" value="ACONITASE/IRON-RESPONSIVE ELEMENT FAMILY MEMBER"/>
    <property type="match status" value="1"/>
</dbReference>
<dbReference type="AlphaFoldDB" id="A0AAU7BZ93"/>
<evidence type="ECO:0000256" key="4">
    <source>
        <dbReference type="ARBA" id="ARBA00004717"/>
    </source>
</evidence>
<dbReference type="NCBIfam" id="NF006757">
    <property type="entry name" value="PRK09277.1"/>
    <property type="match status" value="1"/>
</dbReference>
<dbReference type="GO" id="GO:0003723">
    <property type="term" value="F:RNA binding"/>
    <property type="evidence" value="ECO:0007669"/>
    <property type="project" value="UniProtKB-KW"/>
</dbReference>
<comment type="catalytic activity">
    <reaction evidence="1">
        <text>(2S,3R)-3-hydroxybutane-1,2,3-tricarboxylate = 2-methyl-cis-aconitate + H2O</text>
        <dbReference type="Rhea" id="RHEA:17941"/>
        <dbReference type="ChEBI" id="CHEBI:15377"/>
        <dbReference type="ChEBI" id="CHEBI:57429"/>
        <dbReference type="ChEBI" id="CHEBI:57872"/>
        <dbReference type="EC" id="4.2.1.99"/>
    </reaction>
</comment>
<dbReference type="InterPro" id="IPR018136">
    <property type="entry name" value="Aconitase_4Fe-4S_BS"/>
</dbReference>
<comment type="function">
    <text evidence="16">Catalyzes the isomerization of citrate to isocitrate via cis-aconitate.</text>
</comment>
<dbReference type="InterPro" id="IPR000573">
    <property type="entry name" value="AconitaseA/IPMdHydase_ssu_swvl"/>
</dbReference>
<keyword evidence="12 16" id="KW-0408">Iron</keyword>
<evidence type="ECO:0000256" key="16">
    <source>
        <dbReference type="RuleBase" id="RU361275"/>
    </source>
</evidence>
<dbReference type="InterPro" id="IPR001030">
    <property type="entry name" value="Acoase/IPM_deHydtase_lsu_aba"/>
</dbReference>
<comment type="subunit">
    <text evidence="7">Monomer.</text>
</comment>
<keyword evidence="13 16" id="KW-0411">Iron-sulfur</keyword>
<evidence type="ECO:0000256" key="7">
    <source>
        <dbReference type="ARBA" id="ARBA00011245"/>
    </source>
</evidence>
<dbReference type="InterPro" id="IPR006249">
    <property type="entry name" value="Aconitase/IRP2"/>
</dbReference>
<comment type="cofactor">
    <cofactor evidence="2">
        <name>[4Fe-4S] cluster</name>
        <dbReference type="ChEBI" id="CHEBI:49883"/>
    </cofactor>
</comment>
<evidence type="ECO:0000256" key="2">
    <source>
        <dbReference type="ARBA" id="ARBA00001966"/>
    </source>
</evidence>
<dbReference type="EC" id="4.2.1.3" evidence="16"/>
<evidence type="ECO:0000256" key="14">
    <source>
        <dbReference type="ARBA" id="ARBA00023239"/>
    </source>
</evidence>
<dbReference type="FunFam" id="3.30.499.10:FF:000020">
    <property type="entry name" value="Aconitate hydratase A"/>
    <property type="match status" value="1"/>
</dbReference>
<dbReference type="PRINTS" id="PR00415">
    <property type="entry name" value="ACONITASE"/>
</dbReference>
<evidence type="ECO:0000256" key="11">
    <source>
        <dbReference type="ARBA" id="ARBA00022884"/>
    </source>
</evidence>
<dbReference type="GO" id="GO:0003994">
    <property type="term" value="F:aconitate hydratase activity"/>
    <property type="evidence" value="ECO:0007669"/>
    <property type="project" value="UniProtKB-EC"/>
</dbReference>
<dbReference type="KEGG" id="rof:AAGW17_01025"/>
<dbReference type="Gene3D" id="6.10.190.10">
    <property type="match status" value="1"/>
</dbReference>
<keyword evidence="10" id="KW-0479">Metal-binding</keyword>
<dbReference type="InterPro" id="IPR036008">
    <property type="entry name" value="Aconitase_4Fe-4S_dom"/>
</dbReference>
<evidence type="ECO:0000256" key="13">
    <source>
        <dbReference type="ARBA" id="ARBA00023014"/>
    </source>
</evidence>
<protein>
    <recommendedName>
        <fullName evidence="16">Aconitate hydratase</fullName>
        <shortName evidence="16">Aconitase</shortName>
        <ecNumber evidence="16">4.2.1.3</ecNumber>
    </recommendedName>
</protein>
<keyword evidence="11" id="KW-0694">RNA-binding</keyword>
<dbReference type="PROSITE" id="PS01244">
    <property type="entry name" value="ACONITASE_2"/>
    <property type="match status" value="1"/>
</dbReference>
<dbReference type="CDD" id="cd01586">
    <property type="entry name" value="AcnA_IRP"/>
    <property type="match status" value="1"/>
</dbReference>
<reference evidence="19" key="1">
    <citation type="submission" date="2024-05" db="EMBL/GenBank/DDBJ databases">
        <title>Characterization of a novel Rickettsia species. (Rickettsia oklahomia sp. nov.) from Amblyomma americanum ticks.</title>
        <authorList>
            <person name="Korla P.K."/>
            <person name="Karounos M."/>
            <person name="Wilson J.M."/>
            <person name="Little S.E."/>
            <person name="Qurollo B.A."/>
        </authorList>
    </citation>
    <scope>NUCLEOTIDE SEQUENCE</scope>
    <source>
        <strain evidence="19">Oklahoma-10</strain>
    </source>
</reference>
<gene>
    <name evidence="19" type="primary">acnA</name>
    <name evidence="19" type="ORF">AAGW17_01025</name>
</gene>
<dbReference type="RefSeq" id="WP_347939095.1">
    <property type="nucleotide sequence ID" value="NZ_CP157197.1"/>
</dbReference>
<organism evidence="19">
    <name type="scientific">Rickettsia oklahomensis</name>
    <dbReference type="NCBI Taxonomy" id="3141789"/>
    <lineage>
        <taxon>Bacteria</taxon>
        <taxon>Pseudomonadati</taxon>
        <taxon>Pseudomonadota</taxon>
        <taxon>Alphaproteobacteria</taxon>
        <taxon>Rickettsiales</taxon>
        <taxon>Rickettsiaceae</taxon>
        <taxon>Rickettsieae</taxon>
        <taxon>Rickettsia</taxon>
        <taxon>belli group</taxon>
    </lineage>
</organism>
<dbReference type="GO" id="GO:0046872">
    <property type="term" value="F:metal ion binding"/>
    <property type="evidence" value="ECO:0007669"/>
    <property type="project" value="UniProtKB-KW"/>
</dbReference>
<dbReference type="InterPro" id="IPR044137">
    <property type="entry name" value="AcnA_IRP_Swivel"/>
</dbReference>
<comment type="similarity">
    <text evidence="6 16">Belongs to the aconitase/IPM isomerase family.</text>
</comment>
<dbReference type="NCBIfam" id="TIGR01341">
    <property type="entry name" value="aconitase_1"/>
    <property type="match status" value="1"/>
</dbReference>
<dbReference type="PROSITE" id="PS00450">
    <property type="entry name" value="ACONITASE_1"/>
    <property type="match status" value="1"/>
</dbReference>
<dbReference type="InterPro" id="IPR015928">
    <property type="entry name" value="Aconitase/3IPM_dehydase_swvl"/>
</dbReference>
<evidence type="ECO:0000256" key="5">
    <source>
        <dbReference type="ARBA" id="ARBA00005026"/>
    </source>
</evidence>
<keyword evidence="8 16" id="KW-0004">4Fe-4S</keyword>
<dbReference type="Pfam" id="PF00330">
    <property type="entry name" value="Aconitase"/>
    <property type="match status" value="1"/>
</dbReference>
<evidence type="ECO:0000259" key="18">
    <source>
        <dbReference type="Pfam" id="PF00694"/>
    </source>
</evidence>
<proteinExistence type="inferred from homology"/>
<comment type="pathway">
    <text evidence="5">Organic acid metabolism; propanoate degradation.</text>
</comment>
<feature type="domain" description="Aconitase/3-isopropylmalate dehydratase large subunit alpha/beta/alpha" evidence="17">
    <location>
        <begin position="71"/>
        <end position="554"/>
    </location>
</feature>
<evidence type="ECO:0000256" key="9">
    <source>
        <dbReference type="ARBA" id="ARBA00022532"/>
    </source>
</evidence>
<evidence type="ECO:0000256" key="15">
    <source>
        <dbReference type="ARBA" id="ARBA00023501"/>
    </source>
</evidence>
<dbReference type="CDD" id="cd01580">
    <property type="entry name" value="AcnA_IRP_Swivel"/>
    <property type="match status" value="1"/>
</dbReference>
<dbReference type="FunFam" id="3.30.499.10:FF:000002">
    <property type="entry name" value="Aconitate hydratase"/>
    <property type="match status" value="1"/>
</dbReference>
<evidence type="ECO:0000313" key="19">
    <source>
        <dbReference type="EMBL" id="XBG66478.1"/>
    </source>
</evidence>
<name>A0AAU7BZ93_9RICK</name>
<comment type="function">
    <text evidence="3">Involved in the catabolism of short chain fatty acids (SCFA) via the tricarboxylic acid (TCA)(acetyl degradation route) and probably the 2-methylcitrate cycle I (propionate degradation route). Catalyzes the reversible isomerization of citrate to isocitrate via cis-aconitate. Could catalyze the hydration of 2-methyl-cis-aconitate to yield (2R,3S)-2-methylisocitrate. The apo form of AcnA functions as a RNA-binding regulatory protein.</text>
</comment>
<dbReference type="GO" id="GO:0006099">
    <property type="term" value="P:tricarboxylic acid cycle"/>
    <property type="evidence" value="ECO:0007669"/>
    <property type="project" value="UniProtKB-KW"/>
</dbReference>
<evidence type="ECO:0000259" key="17">
    <source>
        <dbReference type="Pfam" id="PF00330"/>
    </source>
</evidence>